<proteinExistence type="predicted"/>
<keyword evidence="1" id="KW-0472">Membrane</keyword>
<sequence>MYNTELYEDLLQGQGQYQYSLKKTTKTMVICGALLLNTSVPLVSYPLLGNFAMNKDGSDGYTFNSRYYDNVNTWSDIKVEYIPLLRVNIAIG</sequence>
<reference evidence="2 3" key="1">
    <citation type="submission" date="2011-09" db="EMBL/GenBank/DDBJ databases">
        <authorList>
            <consortium name="US DOE Joint Genome Institute (JGI-PGF)"/>
            <person name="Lucas S."/>
            <person name="Han J."/>
            <person name="Lapidus A."/>
            <person name="Cheng J.-F."/>
            <person name="Goodwin L."/>
            <person name="Pitluck S."/>
            <person name="Peters L."/>
            <person name="Land M.L."/>
            <person name="Hauser L."/>
            <person name="Orellana R."/>
            <person name="Lovley D."/>
            <person name="Woyke T.J."/>
        </authorList>
    </citation>
    <scope>NUCLEOTIDE SEQUENCE [LARGE SCALE GENOMIC DNA]</scope>
    <source>
        <strain evidence="2 3">2ac9</strain>
    </source>
</reference>
<protein>
    <submittedName>
        <fullName evidence="2">Uncharacterized protein</fullName>
    </submittedName>
</protein>
<evidence type="ECO:0000256" key="1">
    <source>
        <dbReference type="SAM" id="Phobius"/>
    </source>
</evidence>
<keyword evidence="1" id="KW-1133">Transmembrane helix</keyword>
<reference evidence="2 3" key="2">
    <citation type="submission" date="2012-02" db="EMBL/GenBank/DDBJ databases">
        <title>Improved High-Quality Draft sequence of Desulfobacter postgatei 2ac9.</title>
        <authorList>
            <consortium name="US DOE Joint Genome Institute"/>
            <person name="Lucas S."/>
            <person name="Han J."/>
            <person name="Lapidus A."/>
            <person name="Cheng J.-F."/>
            <person name="Goodwin L."/>
            <person name="Pitluck S."/>
            <person name="Peters L."/>
            <person name="Ovchinnikova G."/>
            <person name="Held B."/>
            <person name="Detter J.C."/>
            <person name="Han C."/>
            <person name="Tapia R."/>
            <person name="Land M."/>
            <person name="Hauser L."/>
            <person name="Kyrpides N."/>
            <person name="Ivanova N."/>
            <person name="Pagani I."/>
            <person name="Orellana R."/>
            <person name="Lovley D."/>
            <person name="Woyke T."/>
        </authorList>
    </citation>
    <scope>NUCLEOTIDE SEQUENCE [LARGE SCALE GENOMIC DNA]</scope>
    <source>
        <strain evidence="2 3">2ac9</strain>
    </source>
</reference>
<dbReference type="Proteomes" id="UP000005778">
    <property type="component" value="Chromosome"/>
</dbReference>
<feature type="transmembrane region" description="Helical" evidence="1">
    <location>
        <begin position="27"/>
        <end position="48"/>
    </location>
</feature>
<evidence type="ECO:0000313" key="2">
    <source>
        <dbReference type="EMBL" id="EIM63331.1"/>
    </source>
</evidence>
<keyword evidence="3" id="KW-1185">Reference proteome</keyword>
<organism evidence="2 3">
    <name type="scientific">Desulfobacter postgatei 2ac9</name>
    <dbReference type="NCBI Taxonomy" id="879212"/>
    <lineage>
        <taxon>Bacteria</taxon>
        <taxon>Pseudomonadati</taxon>
        <taxon>Thermodesulfobacteriota</taxon>
        <taxon>Desulfobacteria</taxon>
        <taxon>Desulfobacterales</taxon>
        <taxon>Desulfobacteraceae</taxon>
        <taxon>Desulfobacter</taxon>
    </lineage>
</organism>
<evidence type="ECO:0000313" key="3">
    <source>
        <dbReference type="Proteomes" id="UP000005778"/>
    </source>
</evidence>
<dbReference type="HOGENOM" id="CLU_2408499_0_0_7"/>
<keyword evidence="1" id="KW-0812">Transmembrane</keyword>
<gene>
    <name evidence="2" type="ORF">DespoDRAFT_01383</name>
</gene>
<dbReference type="EMBL" id="CM001488">
    <property type="protein sequence ID" value="EIM63331.1"/>
    <property type="molecule type" value="Genomic_DNA"/>
</dbReference>
<name>I5B1G8_9BACT</name>
<accession>I5B1G8</accession>
<dbReference type="AlphaFoldDB" id="I5B1G8"/>